<sequence length="22" mass="2702">MKKIENLDNGRRKEGRRNRESD</sequence>
<organism evidence="2 3">
    <name type="scientific">Corchorus capsularis</name>
    <name type="common">Jute</name>
    <dbReference type="NCBI Taxonomy" id="210143"/>
    <lineage>
        <taxon>Eukaryota</taxon>
        <taxon>Viridiplantae</taxon>
        <taxon>Streptophyta</taxon>
        <taxon>Embryophyta</taxon>
        <taxon>Tracheophyta</taxon>
        <taxon>Spermatophyta</taxon>
        <taxon>Magnoliopsida</taxon>
        <taxon>eudicotyledons</taxon>
        <taxon>Gunneridae</taxon>
        <taxon>Pentapetalae</taxon>
        <taxon>rosids</taxon>
        <taxon>malvids</taxon>
        <taxon>Malvales</taxon>
        <taxon>Malvaceae</taxon>
        <taxon>Grewioideae</taxon>
        <taxon>Apeibeae</taxon>
        <taxon>Corchorus</taxon>
    </lineage>
</organism>
<comment type="caution">
    <text evidence="2">The sequence shown here is derived from an EMBL/GenBank/DDBJ whole genome shotgun (WGS) entry which is preliminary data.</text>
</comment>
<evidence type="ECO:0000256" key="1">
    <source>
        <dbReference type="SAM" id="MobiDB-lite"/>
    </source>
</evidence>
<dbReference type="AlphaFoldDB" id="A0A1R3IKG3"/>
<dbReference type="EMBL" id="AWWV01009927">
    <property type="protein sequence ID" value="OMO83036.1"/>
    <property type="molecule type" value="Genomic_DNA"/>
</dbReference>
<accession>A0A1R3IKG3</accession>
<feature type="region of interest" description="Disordered" evidence="1">
    <location>
        <begin position="1"/>
        <end position="22"/>
    </location>
</feature>
<dbReference type="Proteomes" id="UP000188268">
    <property type="component" value="Unassembled WGS sequence"/>
</dbReference>
<dbReference type="Gramene" id="OMO83036">
    <property type="protein sequence ID" value="OMO83036"/>
    <property type="gene ID" value="CCACVL1_11593"/>
</dbReference>
<name>A0A1R3IKG3_COCAP</name>
<evidence type="ECO:0000313" key="3">
    <source>
        <dbReference type="Proteomes" id="UP000188268"/>
    </source>
</evidence>
<reference evidence="2 3" key="1">
    <citation type="submission" date="2013-09" db="EMBL/GenBank/DDBJ databases">
        <title>Corchorus capsularis genome sequencing.</title>
        <authorList>
            <person name="Alam M."/>
            <person name="Haque M.S."/>
            <person name="Islam M.S."/>
            <person name="Emdad E.M."/>
            <person name="Islam M.M."/>
            <person name="Ahmed B."/>
            <person name="Halim A."/>
            <person name="Hossen Q.M.M."/>
            <person name="Hossain M.Z."/>
            <person name="Ahmed R."/>
            <person name="Khan M.M."/>
            <person name="Islam R."/>
            <person name="Rashid M.M."/>
            <person name="Khan S.A."/>
            <person name="Rahman M.S."/>
            <person name="Alam M."/>
        </authorList>
    </citation>
    <scope>NUCLEOTIDE SEQUENCE [LARGE SCALE GENOMIC DNA]</scope>
    <source>
        <strain evidence="3">cv. CVL-1</strain>
        <tissue evidence="2">Whole seedling</tissue>
    </source>
</reference>
<gene>
    <name evidence="2" type="ORF">CCACVL1_11593</name>
</gene>
<proteinExistence type="predicted"/>
<protein>
    <submittedName>
        <fullName evidence="2">Uncharacterized protein</fullName>
    </submittedName>
</protein>
<keyword evidence="3" id="KW-1185">Reference proteome</keyword>
<evidence type="ECO:0000313" key="2">
    <source>
        <dbReference type="EMBL" id="OMO83036.1"/>
    </source>
</evidence>